<feature type="transmembrane region" description="Helical" evidence="1">
    <location>
        <begin position="55"/>
        <end position="76"/>
    </location>
</feature>
<dbReference type="AlphaFoldDB" id="A0AAP2ZDD7"/>
<proteinExistence type="predicted"/>
<keyword evidence="1" id="KW-0812">Transmembrane</keyword>
<evidence type="ECO:0000256" key="1">
    <source>
        <dbReference type="SAM" id="Phobius"/>
    </source>
</evidence>
<protein>
    <recommendedName>
        <fullName evidence="4">Histidine kinase</fullName>
    </recommendedName>
</protein>
<keyword evidence="1" id="KW-0472">Membrane</keyword>
<dbReference type="EMBL" id="JAOPJZ010000023">
    <property type="protein sequence ID" value="MCU4753859.1"/>
    <property type="molecule type" value="Genomic_DNA"/>
</dbReference>
<name>A0AAP2ZDD7_9EURY</name>
<gene>
    <name evidence="2" type="ORF">OB919_18050</name>
</gene>
<reference evidence="2 3" key="1">
    <citation type="submission" date="2022-09" db="EMBL/GenBank/DDBJ databases">
        <title>Enrichment on poylsaccharides allowed isolation of novel metabolic and taxonomic groups of Haloarchaea.</title>
        <authorList>
            <person name="Sorokin D.Y."/>
            <person name="Elcheninov A.G."/>
            <person name="Khizhniak T.V."/>
            <person name="Kolganova T.V."/>
            <person name="Kublanov I.V."/>
        </authorList>
    </citation>
    <scope>NUCLEOTIDE SEQUENCE [LARGE SCALE GENOMIC DNA]</scope>
    <source>
        <strain evidence="2 3">AArc-curdl1</strain>
    </source>
</reference>
<evidence type="ECO:0000313" key="3">
    <source>
        <dbReference type="Proteomes" id="UP001321047"/>
    </source>
</evidence>
<feature type="transmembrane region" description="Helical" evidence="1">
    <location>
        <begin position="88"/>
        <end position="115"/>
    </location>
</feature>
<comment type="caution">
    <text evidence="2">The sequence shown here is derived from an EMBL/GenBank/DDBJ whole genome shotgun (WGS) entry which is preliminary data.</text>
</comment>
<sequence length="154" mass="16426">MSTTHERQYVELTVGYWSHLVVAGLVAGILMGVVMHEVMGMIQAVGALYGTEGTTAGWVFHLWHAIVFALVYGGFFMWGRLQPFHNRVLASTTLGIVWATVLWVGAAGVLMPLWLGSVGMTAPSVPALNPVSGLGHVLYGAVVGGLSAALHKWL</sequence>
<accession>A0AAP2ZDD7</accession>
<dbReference type="Proteomes" id="UP001321047">
    <property type="component" value="Unassembled WGS sequence"/>
</dbReference>
<keyword evidence="3" id="KW-1185">Reference proteome</keyword>
<evidence type="ECO:0000313" key="2">
    <source>
        <dbReference type="EMBL" id="MCU4753859.1"/>
    </source>
</evidence>
<feature type="transmembrane region" description="Helical" evidence="1">
    <location>
        <begin position="127"/>
        <end position="150"/>
    </location>
</feature>
<organism evidence="2 3">
    <name type="scientific">Natronosalvus hydrolyticus</name>
    <dbReference type="NCBI Taxonomy" id="2979988"/>
    <lineage>
        <taxon>Archaea</taxon>
        <taxon>Methanobacteriati</taxon>
        <taxon>Methanobacteriota</taxon>
        <taxon>Stenosarchaea group</taxon>
        <taxon>Halobacteria</taxon>
        <taxon>Halobacteriales</taxon>
        <taxon>Natrialbaceae</taxon>
        <taxon>Natronosalvus</taxon>
    </lineage>
</organism>
<dbReference type="RefSeq" id="WP_342810166.1">
    <property type="nucleotide sequence ID" value="NZ_JAOPJZ010000023.1"/>
</dbReference>
<evidence type="ECO:0008006" key="4">
    <source>
        <dbReference type="Google" id="ProtNLM"/>
    </source>
</evidence>
<keyword evidence="1" id="KW-1133">Transmembrane helix</keyword>
<feature type="transmembrane region" description="Helical" evidence="1">
    <location>
        <begin position="12"/>
        <end position="35"/>
    </location>
</feature>